<feature type="compositionally biased region" description="Low complexity" evidence="1">
    <location>
        <begin position="128"/>
        <end position="138"/>
    </location>
</feature>
<reference evidence="2" key="1">
    <citation type="submission" date="2014-07" db="EMBL/GenBank/DDBJ databases">
        <title>Draft genome sequence of the yeast Pseudozyma antarctica JCM 10317 known as a producer of lipase B which used in a wide range of industrial applications.</title>
        <authorList>
            <person name="Morita T."/>
            <person name="Saika A."/>
            <person name="Koike H."/>
        </authorList>
    </citation>
    <scope>NUCLEOTIDE SEQUENCE</scope>
    <source>
        <strain evidence="2">JCM 10317</strain>
    </source>
</reference>
<dbReference type="GeneID" id="26305099"/>
<accession>A0A081CGZ9</accession>
<feature type="region of interest" description="Disordered" evidence="1">
    <location>
        <begin position="438"/>
        <end position="511"/>
    </location>
</feature>
<keyword evidence="3" id="KW-1185">Reference proteome</keyword>
<sequence length="760" mass="81763">MQVRSQSDAVWTVVELPNGWMDERRDGGQRLRCSVHPSADPRWIKRSGWKCGHAGVEPQPRFGGAFRILVPHSALRTRGRYASGTLLLCLPALVPHPAASRQANQAQIDAPRSAPGNARSPSSKSGNAARRSSDAAASVDPRFRHRSPLTEPTRSDSIADYSDSSSGCSSTSGSSAHSASCTALPAFPLGIITDLSRAMAFGSDARHVDLLEWSQELDRFLLQLPFRPLRTTQSVMLYKLAYSTTHSQLGLLLVDCDTCSAYYEGVSLRTLERRSHLDSSPSSSTDTEHARLARLAAAIHDALDATTSGSQASVDLETTRFSCSLAIQTNVANASSARQLKTSFDLDPLNHAAHTALLSAHLVRPLLSLAAAIARAPTQDQLASIASEHNRAVQSMTSARSLQLIQATALSHAGHSPQLLQFTNHPPTYADEHDRVVQDVGPPLSSSNPAKSESALHGSLDGHRDMVFFGPPGFKPPRSSHNDDIHDSCHANGHGRDLAISSDAESNDEDGDVTLSATDIVRLTAAQQPERQPSLSPSNAVAAAASILRIKTEPANEASDSDTSQEEESLPVKRPLIPRASPAPPSISDQAQSTVPVALESGDIDVNARDTRTKEDQEVLPPATPSASAFAPTPSQIVSPTRNAARNEQLRRRQQIANIKRGHEELASAYAPPLSPVPFRGWLARAAVPKTLLRGVRSGLLKHHHHPHLGLVSADTALHAPLVDITIAFGTEARQSRIRAATLLQPRRKLLLDAMHTRRR</sequence>
<protein>
    <submittedName>
        <fullName evidence="2">Uncharacterized protein</fullName>
    </submittedName>
</protein>
<evidence type="ECO:0000256" key="1">
    <source>
        <dbReference type="SAM" id="MobiDB-lite"/>
    </source>
</evidence>
<gene>
    <name evidence="2" type="ORF">PAN0_011d4167</name>
</gene>
<feature type="compositionally biased region" description="Basic and acidic residues" evidence="1">
    <location>
        <begin position="606"/>
        <end position="617"/>
    </location>
</feature>
<feature type="region of interest" description="Disordered" evidence="1">
    <location>
        <begin position="101"/>
        <end position="163"/>
    </location>
</feature>
<dbReference type="AlphaFoldDB" id="A0A081CGZ9"/>
<feature type="compositionally biased region" description="Acidic residues" evidence="1">
    <location>
        <begin position="559"/>
        <end position="569"/>
    </location>
</feature>
<evidence type="ECO:0000313" key="2">
    <source>
        <dbReference type="EMBL" id="GAK65945.1"/>
    </source>
</evidence>
<name>A0A081CGZ9_PSEA2</name>
<feature type="region of interest" description="Disordered" evidence="1">
    <location>
        <begin position="553"/>
        <end position="643"/>
    </location>
</feature>
<feature type="compositionally biased region" description="Low complexity" evidence="1">
    <location>
        <begin position="625"/>
        <end position="635"/>
    </location>
</feature>
<feature type="compositionally biased region" description="Basic and acidic residues" evidence="1">
    <location>
        <begin position="480"/>
        <end position="497"/>
    </location>
</feature>
<dbReference type="EMBL" id="DF830078">
    <property type="protein sequence ID" value="GAK65945.1"/>
    <property type="molecule type" value="Genomic_DNA"/>
</dbReference>
<dbReference type="RefSeq" id="XP_014655623.1">
    <property type="nucleotide sequence ID" value="XM_014800137.1"/>
</dbReference>
<organism evidence="2">
    <name type="scientific">Pseudozyma antarctica</name>
    <name type="common">Yeast</name>
    <name type="synonym">Candida antarctica</name>
    <dbReference type="NCBI Taxonomy" id="84753"/>
    <lineage>
        <taxon>Eukaryota</taxon>
        <taxon>Fungi</taxon>
        <taxon>Dikarya</taxon>
        <taxon>Basidiomycota</taxon>
        <taxon>Ustilaginomycotina</taxon>
        <taxon>Ustilaginomycetes</taxon>
        <taxon>Ustilaginales</taxon>
        <taxon>Ustilaginaceae</taxon>
        <taxon>Moesziomyces</taxon>
    </lineage>
</organism>
<dbReference type="Proteomes" id="UP000053758">
    <property type="component" value="Unassembled WGS sequence"/>
</dbReference>
<proteinExistence type="predicted"/>
<evidence type="ECO:0000313" key="3">
    <source>
        <dbReference type="Proteomes" id="UP000053758"/>
    </source>
</evidence>
<dbReference type="HOGENOM" id="CLU_021162_0_0_1"/>